<reference evidence="1 2" key="1">
    <citation type="submission" date="2013-01" db="EMBL/GenBank/DDBJ databases">
        <authorList>
            <person name="Harkins D.M."/>
            <person name="Durkin A.S."/>
            <person name="Brinkac L.M."/>
            <person name="Haft D.H."/>
            <person name="Selengut J.D."/>
            <person name="Sanka R."/>
            <person name="DePew J."/>
            <person name="Purushe J."/>
            <person name="Tulsiani S.M."/>
            <person name="Graham G.C."/>
            <person name="Burns M.-A."/>
            <person name="Dohnt M.F."/>
            <person name="Smythe L.D."/>
            <person name="McKay D.B."/>
            <person name="Craig S.B."/>
            <person name="Vinetz J.M."/>
            <person name="Sutton G.G."/>
            <person name="Nierman W.C."/>
            <person name="Fouts D.E."/>
        </authorList>
    </citation>
    <scope>NUCLEOTIDE SEQUENCE [LARGE SCALE GENOMIC DNA]</scope>
    <source>
        <strain evidence="1 2">LT2116</strain>
    </source>
</reference>
<dbReference type="Proteomes" id="UP000011770">
    <property type="component" value="Unassembled WGS sequence"/>
</dbReference>
<evidence type="ECO:0000313" key="2">
    <source>
        <dbReference type="Proteomes" id="UP000011770"/>
    </source>
</evidence>
<protein>
    <submittedName>
        <fullName evidence="1">Uncharacterized protein</fullName>
    </submittedName>
</protein>
<sequence>MDLFLEKRKDIRLNFHRRDIGSFRPPGSILSDGERIGKIEILTSPKNVHRFSEADFIEIVKNPWPQNFFPFK</sequence>
<dbReference type="AlphaFoldDB" id="M3GCY0"/>
<dbReference type="EMBL" id="AHOR02000010">
    <property type="protein sequence ID" value="EMF83774.1"/>
    <property type="molecule type" value="Genomic_DNA"/>
</dbReference>
<evidence type="ECO:0000313" key="1">
    <source>
        <dbReference type="EMBL" id="EMF83774.1"/>
    </source>
</evidence>
<organism evidence="1 2">
    <name type="scientific">Leptospira weilii serovar Topaz str. LT2116</name>
    <dbReference type="NCBI Taxonomy" id="1088540"/>
    <lineage>
        <taxon>Bacteria</taxon>
        <taxon>Pseudomonadati</taxon>
        <taxon>Spirochaetota</taxon>
        <taxon>Spirochaetia</taxon>
        <taxon>Leptospirales</taxon>
        <taxon>Leptospiraceae</taxon>
        <taxon>Leptospira</taxon>
    </lineage>
</organism>
<proteinExistence type="predicted"/>
<accession>M3GCY0</accession>
<gene>
    <name evidence="1" type="ORF">LEP1GSC188_4426</name>
</gene>
<name>M3GCY0_9LEPT</name>
<comment type="caution">
    <text evidence="1">The sequence shown here is derived from an EMBL/GenBank/DDBJ whole genome shotgun (WGS) entry which is preliminary data.</text>
</comment>